<reference evidence="2 3" key="1">
    <citation type="submission" date="2021-05" db="EMBL/GenBank/DDBJ databases">
        <title>Molecular characterization for Shewanella algae harboring chromosomal blaOXA-55-like strains isolated from clinical and environment sample.</title>
        <authorList>
            <person name="Ohama Y."/>
            <person name="Aoki K."/>
            <person name="Harada S."/>
            <person name="Moriya K."/>
            <person name="Ishii Y."/>
            <person name="Tateda K."/>
        </authorList>
    </citation>
    <scope>NUCLEOTIDE SEQUENCE [LARGE SCALE GENOMIC DNA]</scope>
    <source>
        <strain evidence="2 3">LMG 23746</strain>
    </source>
</reference>
<evidence type="ECO:0000256" key="1">
    <source>
        <dbReference type="SAM" id="Phobius"/>
    </source>
</evidence>
<organism evidence="2 3">
    <name type="scientific">Shewanella algidipiscicola</name>
    <dbReference type="NCBI Taxonomy" id="614070"/>
    <lineage>
        <taxon>Bacteria</taxon>
        <taxon>Pseudomonadati</taxon>
        <taxon>Pseudomonadota</taxon>
        <taxon>Gammaproteobacteria</taxon>
        <taxon>Alteromonadales</taxon>
        <taxon>Shewanellaceae</taxon>
        <taxon>Shewanella</taxon>
    </lineage>
</organism>
<name>A0ABQ4P2Z4_9GAMM</name>
<keyword evidence="1" id="KW-0812">Transmembrane</keyword>
<sequence>MHCILTFSSKPTLPNTIFNRVPQGTLFFVYLAMLLTHLFTHKLQSTACNLKQQQTNNKLAQIGTLNLLKKDGDLTDGGWI</sequence>
<keyword evidence="1" id="KW-1133">Transmembrane helix</keyword>
<keyword evidence="1" id="KW-0472">Membrane</keyword>
<evidence type="ECO:0000313" key="2">
    <source>
        <dbReference type="EMBL" id="GIU41851.1"/>
    </source>
</evidence>
<protein>
    <submittedName>
        <fullName evidence="2">Uncharacterized protein</fullName>
    </submittedName>
</protein>
<keyword evidence="3" id="KW-1185">Reference proteome</keyword>
<evidence type="ECO:0000313" key="3">
    <source>
        <dbReference type="Proteomes" id="UP000761574"/>
    </source>
</evidence>
<accession>A0ABQ4P2Z4</accession>
<dbReference type="Proteomes" id="UP000761574">
    <property type="component" value="Unassembled WGS sequence"/>
</dbReference>
<proteinExistence type="predicted"/>
<dbReference type="EMBL" id="BPFB01000001">
    <property type="protein sequence ID" value="GIU41851.1"/>
    <property type="molecule type" value="Genomic_DNA"/>
</dbReference>
<feature type="transmembrane region" description="Helical" evidence="1">
    <location>
        <begin position="20"/>
        <end position="39"/>
    </location>
</feature>
<gene>
    <name evidence="2" type="ORF">TUM4630_01480</name>
</gene>
<comment type="caution">
    <text evidence="2">The sequence shown here is derived from an EMBL/GenBank/DDBJ whole genome shotgun (WGS) entry which is preliminary data.</text>
</comment>